<dbReference type="PANTHER" id="PTHR45527">
    <property type="entry name" value="NONRIBOSOMAL PEPTIDE SYNTHETASE"/>
    <property type="match status" value="1"/>
</dbReference>
<keyword evidence="3" id="KW-1185">Reference proteome</keyword>
<dbReference type="Gene3D" id="3.30.559.30">
    <property type="entry name" value="Nonribosomal peptide synthetase, condensation domain"/>
    <property type="match status" value="1"/>
</dbReference>
<dbReference type="InterPro" id="IPR001242">
    <property type="entry name" value="Condensation_dom"/>
</dbReference>
<name>A0ABV5TTA4_9ACTN</name>
<dbReference type="EMBL" id="JBHMBS010000057">
    <property type="protein sequence ID" value="MFB9682342.1"/>
    <property type="molecule type" value="Genomic_DNA"/>
</dbReference>
<proteinExistence type="predicted"/>
<dbReference type="SUPFAM" id="SSF52777">
    <property type="entry name" value="CoA-dependent acyltransferases"/>
    <property type="match status" value="2"/>
</dbReference>
<gene>
    <name evidence="2" type="ORF">ACFFRH_43335</name>
</gene>
<dbReference type="Pfam" id="PF00668">
    <property type="entry name" value="Condensation"/>
    <property type="match status" value="1"/>
</dbReference>
<dbReference type="RefSeq" id="WP_344748731.1">
    <property type="nucleotide sequence ID" value="NZ_BAAAWW010000168.1"/>
</dbReference>
<dbReference type="Proteomes" id="UP001589610">
    <property type="component" value="Unassembled WGS sequence"/>
</dbReference>
<protein>
    <submittedName>
        <fullName evidence="2">Condensation domain-containing protein</fullName>
    </submittedName>
</protein>
<dbReference type="InterPro" id="IPR023213">
    <property type="entry name" value="CAT-like_dom_sf"/>
</dbReference>
<comment type="caution">
    <text evidence="2">The sequence shown here is derived from an EMBL/GenBank/DDBJ whole genome shotgun (WGS) entry which is preliminary data.</text>
</comment>
<dbReference type="Gene3D" id="3.30.559.10">
    <property type="entry name" value="Chloramphenicol acetyltransferase-like domain"/>
    <property type="match status" value="1"/>
</dbReference>
<evidence type="ECO:0000313" key="3">
    <source>
        <dbReference type="Proteomes" id="UP001589610"/>
    </source>
</evidence>
<accession>A0ABV5TTA4</accession>
<evidence type="ECO:0000313" key="2">
    <source>
        <dbReference type="EMBL" id="MFB9682342.1"/>
    </source>
</evidence>
<organism evidence="2 3">
    <name type="scientific">Streptosporangium vulgare</name>
    <dbReference type="NCBI Taxonomy" id="46190"/>
    <lineage>
        <taxon>Bacteria</taxon>
        <taxon>Bacillati</taxon>
        <taxon>Actinomycetota</taxon>
        <taxon>Actinomycetes</taxon>
        <taxon>Streptosporangiales</taxon>
        <taxon>Streptosporangiaceae</taxon>
        <taxon>Streptosporangium</taxon>
    </lineage>
</organism>
<dbReference type="PANTHER" id="PTHR45527:SF1">
    <property type="entry name" value="FATTY ACID SYNTHASE"/>
    <property type="match status" value="1"/>
</dbReference>
<reference evidence="2 3" key="1">
    <citation type="submission" date="2024-09" db="EMBL/GenBank/DDBJ databases">
        <authorList>
            <person name="Sun Q."/>
            <person name="Mori K."/>
        </authorList>
    </citation>
    <scope>NUCLEOTIDE SEQUENCE [LARGE SCALE GENOMIC DNA]</scope>
    <source>
        <strain evidence="2 3">JCM 3028</strain>
    </source>
</reference>
<sequence length="506" mass="53135">MSDLKVCFSGPRSGRWPITVGQKNVLEWIRPDLPGPADILSTMVRVPRGSTMDAVGAALGALIGRQEALRTLVRDGEQFVRASGTLVAEVAEATGTGHGWFPPGRAFDPAVDLPIRVSVVTRSGSPFLVVLHVSHVAADLSAMTILRAELAALLAGRSLPVAAYHPADQAVYEHTPAGRRRLEGSVRYWARQVAEKPLCALGLPSRFPGARGHHHVLLGSRPAAKALAHVAANTGARPSAVVMAAFAALLTSWTGAPECQLHCLCNNRFSPELRDYVGTVAQETIIPYSASPSFLRSVSQTNAAALAAYKYGRYDPARLSEAKGEAERARGMRCHRDVVVNNTTGHSQVILPEAGVEPGTGDRVFGAPAEFDVYRLDGTLGCGLGLDARLATADETAALLGGVERLIVAAAGGDVDPADFGIPPARRGPGWIRTRSCWIDLAGVQAAADLALGPGVARIEAVGDELVARVGRDTDVSAAAEAVVDAVLREGRHGVVAPGDYVRTVG</sequence>
<evidence type="ECO:0000259" key="1">
    <source>
        <dbReference type="Pfam" id="PF00668"/>
    </source>
</evidence>
<feature type="domain" description="Condensation" evidence="1">
    <location>
        <begin position="42"/>
        <end position="319"/>
    </location>
</feature>